<organism evidence="1 2">
    <name type="scientific">Micromonospora citrea</name>
    <dbReference type="NCBI Taxonomy" id="47855"/>
    <lineage>
        <taxon>Bacteria</taxon>
        <taxon>Bacillati</taxon>
        <taxon>Actinomycetota</taxon>
        <taxon>Actinomycetes</taxon>
        <taxon>Micromonosporales</taxon>
        <taxon>Micromonosporaceae</taxon>
        <taxon>Micromonospora</taxon>
    </lineage>
</organism>
<reference evidence="2" key="1">
    <citation type="submission" date="2016-06" db="EMBL/GenBank/DDBJ databases">
        <authorList>
            <person name="Varghese N."/>
            <person name="Submissions Spin"/>
        </authorList>
    </citation>
    <scope>NUCLEOTIDE SEQUENCE [LARGE SCALE GENOMIC DNA]</scope>
    <source>
        <strain evidence="2">DSM 43903</strain>
    </source>
</reference>
<evidence type="ECO:0000313" key="1">
    <source>
        <dbReference type="EMBL" id="SCL70588.1"/>
    </source>
</evidence>
<proteinExistence type="predicted"/>
<dbReference type="STRING" id="47855.GA0070606_5446"/>
<keyword evidence="2" id="KW-1185">Reference proteome</keyword>
<accession>A0A1C6VW59</accession>
<name>A0A1C6VW59_9ACTN</name>
<dbReference type="OrthoDB" id="3385492at2"/>
<dbReference type="AlphaFoldDB" id="A0A1C6VW59"/>
<sequence length="96" mass="10501">MTELTCTERLVTPTFNAEFVPEEDGGPCTQPAVARVVLEHDGEKCGDGGLCLFDPEEGLELAPWTQERLLCANHLHEHEAAVAERGELVGETLTRL</sequence>
<evidence type="ECO:0000313" key="2">
    <source>
        <dbReference type="Proteomes" id="UP000199001"/>
    </source>
</evidence>
<gene>
    <name evidence="1" type="ORF">GA0070606_5446</name>
</gene>
<protein>
    <submittedName>
        <fullName evidence="1">Uncharacterized protein</fullName>
    </submittedName>
</protein>
<dbReference type="RefSeq" id="WP_091105790.1">
    <property type="nucleotide sequence ID" value="NZ_FMHZ01000002.1"/>
</dbReference>
<dbReference type="Proteomes" id="UP000199001">
    <property type="component" value="Unassembled WGS sequence"/>
</dbReference>
<dbReference type="EMBL" id="FMHZ01000002">
    <property type="protein sequence ID" value="SCL70588.1"/>
    <property type="molecule type" value="Genomic_DNA"/>
</dbReference>